<reference evidence="9" key="2">
    <citation type="journal article" date="2022" name="BMC Genomics">
        <title>Comparative genome analysis of mycobacteria focusing on tRNA and non-coding RNA.</title>
        <authorList>
            <person name="Behra P.R.K."/>
            <person name="Pettersson B.M.F."/>
            <person name="Ramesh M."/>
            <person name="Das S."/>
            <person name="Dasgupta S."/>
            <person name="Kirsebom L.A."/>
        </authorList>
    </citation>
    <scope>NUCLEOTIDE SEQUENCE</scope>
    <source>
        <strain evidence="9">DSM 44242</strain>
    </source>
</reference>
<comment type="pathway">
    <text evidence="1 5">Purine metabolism; urate degradation; (S)-allantoin from urate: step 1/3.</text>
</comment>
<feature type="binding site" evidence="7">
    <location>
        <position position="176"/>
    </location>
    <ligand>
        <name>5-hydroxyisourate</name>
        <dbReference type="ChEBI" id="CHEBI:18072"/>
    </ligand>
</feature>
<dbReference type="PANTHER" id="PTHR42874">
    <property type="entry name" value="URICASE"/>
    <property type="match status" value="1"/>
</dbReference>
<feature type="binding site" evidence="7">
    <location>
        <position position="246"/>
    </location>
    <ligand>
        <name>urate</name>
        <dbReference type="ChEBI" id="CHEBI:17775"/>
    </ligand>
</feature>
<gene>
    <name evidence="9" type="primary">pucL</name>
    <name evidence="9" type="ORF">H5P34_18290</name>
</gene>
<feature type="binding site" evidence="7">
    <location>
        <position position="246"/>
    </location>
    <ligand>
        <name>5-hydroxyisourate</name>
        <dbReference type="ChEBI" id="CHEBI:18072"/>
    </ligand>
</feature>
<feature type="binding site" evidence="7">
    <location>
        <position position="59"/>
    </location>
    <ligand>
        <name>urate</name>
        <dbReference type="ChEBI" id="CHEBI:17775"/>
    </ligand>
</feature>
<protein>
    <recommendedName>
        <fullName evidence="5 8">Uricase</fullName>
        <ecNumber evidence="5 8">1.7.3.3</ecNumber>
    </recommendedName>
    <alternativeName>
        <fullName evidence="5">Urate oxidase</fullName>
    </alternativeName>
</protein>
<feature type="active site" description="Charge relay system" evidence="6">
    <location>
        <position position="58"/>
    </location>
</feature>
<comment type="similarity">
    <text evidence="2 5 8">Belongs to the uricase family.</text>
</comment>
<dbReference type="NCBIfam" id="TIGR03383">
    <property type="entry name" value="urate_oxi"/>
    <property type="match status" value="1"/>
</dbReference>
<feature type="binding site" evidence="7">
    <location>
        <position position="220"/>
    </location>
    <ligand>
        <name>urate</name>
        <dbReference type="ChEBI" id="CHEBI:17775"/>
    </ligand>
</feature>
<comment type="caution">
    <text evidence="9">The sequence shown here is derived from an EMBL/GenBank/DDBJ whole genome shotgun (WGS) entry which is preliminary data.</text>
</comment>
<evidence type="ECO:0000313" key="9">
    <source>
        <dbReference type="EMBL" id="MCV7390011.1"/>
    </source>
</evidence>
<dbReference type="PRINTS" id="PR00093">
    <property type="entry name" value="URICASE"/>
</dbReference>
<feature type="binding site" evidence="7">
    <location>
        <position position="58"/>
    </location>
    <ligand>
        <name>urate</name>
        <dbReference type="ChEBI" id="CHEBI:17775"/>
    </ligand>
</feature>
<evidence type="ECO:0000256" key="2">
    <source>
        <dbReference type="ARBA" id="ARBA00009760"/>
    </source>
</evidence>
<dbReference type="Proteomes" id="UP001141659">
    <property type="component" value="Unassembled WGS sequence"/>
</dbReference>
<dbReference type="EMBL" id="JACKVC010000016">
    <property type="protein sequence ID" value="MCV7390011.1"/>
    <property type="molecule type" value="Genomic_DNA"/>
</dbReference>
<dbReference type="PANTHER" id="PTHR42874:SF1">
    <property type="entry name" value="URICASE"/>
    <property type="match status" value="1"/>
</dbReference>
<dbReference type="PIRSF" id="PIRSF000241">
    <property type="entry name" value="Urate_oxidase"/>
    <property type="match status" value="1"/>
</dbReference>
<accession>A0AAW5T5M9</accession>
<proteinExistence type="inferred from homology"/>
<evidence type="ECO:0000256" key="3">
    <source>
        <dbReference type="ARBA" id="ARBA00022631"/>
    </source>
</evidence>
<evidence type="ECO:0000256" key="6">
    <source>
        <dbReference type="PIRSR" id="PIRSR000241-1"/>
    </source>
</evidence>
<dbReference type="GO" id="GO:0004846">
    <property type="term" value="F:urate oxidase activity"/>
    <property type="evidence" value="ECO:0007669"/>
    <property type="project" value="UniProtKB-EC"/>
</dbReference>
<feature type="binding site" evidence="7">
    <location>
        <position position="220"/>
    </location>
    <ligand>
        <name>5-hydroxyisourate</name>
        <dbReference type="ChEBI" id="CHEBI:18072"/>
    </ligand>
</feature>
<feature type="binding site" evidence="7">
    <location>
        <position position="159"/>
    </location>
    <ligand>
        <name>urate</name>
        <dbReference type="ChEBI" id="CHEBI:17775"/>
    </ligand>
</feature>
<dbReference type="PROSITE" id="PS00366">
    <property type="entry name" value="URICASE"/>
    <property type="match status" value="1"/>
</dbReference>
<organism evidence="9 10">
    <name type="scientific">Mycolicibacterium porcinum</name>
    <dbReference type="NCBI Taxonomy" id="39693"/>
    <lineage>
        <taxon>Bacteria</taxon>
        <taxon>Bacillati</taxon>
        <taxon>Actinomycetota</taxon>
        <taxon>Actinomycetes</taxon>
        <taxon>Mycobacteriales</taxon>
        <taxon>Mycobacteriaceae</taxon>
        <taxon>Mycolicibacterium</taxon>
    </lineage>
</organism>
<reference evidence="9" key="1">
    <citation type="submission" date="2020-07" db="EMBL/GenBank/DDBJ databases">
        <authorList>
            <person name="Pettersson B.M.F."/>
            <person name="Behra P.R.K."/>
            <person name="Ramesh M."/>
            <person name="Das S."/>
            <person name="Dasgupta S."/>
            <person name="Kirsebom L.A."/>
        </authorList>
    </citation>
    <scope>NUCLEOTIDE SEQUENCE</scope>
    <source>
        <strain evidence="9">DSM 44242</strain>
    </source>
</reference>
<feature type="binding site" evidence="7">
    <location>
        <position position="159"/>
    </location>
    <ligand>
        <name>5-hydroxyisourate</name>
        <dbReference type="ChEBI" id="CHEBI:18072"/>
    </ligand>
</feature>
<dbReference type="RefSeq" id="WP_036445205.1">
    <property type="nucleotide sequence ID" value="NZ_JACKVC010000016.1"/>
</dbReference>
<feature type="active site" description="Charge relay system" evidence="6">
    <location>
        <position position="13"/>
    </location>
</feature>
<feature type="binding site" evidence="7">
    <location>
        <position position="176"/>
    </location>
    <ligand>
        <name>urate</name>
        <dbReference type="ChEBI" id="CHEBI:17775"/>
    </ligand>
</feature>
<evidence type="ECO:0000256" key="5">
    <source>
        <dbReference type="PIRNR" id="PIRNR000241"/>
    </source>
</evidence>
<dbReference type="InterPro" id="IPR019842">
    <property type="entry name" value="Uricase_CS"/>
</dbReference>
<dbReference type="Gene3D" id="3.10.270.10">
    <property type="entry name" value="Urate Oxidase"/>
    <property type="match status" value="1"/>
</dbReference>
<keyword evidence="4 5" id="KW-0560">Oxidoreductase</keyword>
<evidence type="ECO:0000256" key="4">
    <source>
        <dbReference type="ARBA" id="ARBA00023002"/>
    </source>
</evidence>
<comment type="catalytic activity">
    <reaction evidence="5 8">
        <text>urate + O2 + H2O = 5-hydroxyisourate + H2O2</text>
        <dbReference type="Rhea" id="RHEA:21368"/>
        <dbReference type="ChEBI" id="CHEBI:15377"/>
        <dbReference type="ChEBI" id="CHEBI:15379"/>
        <dbReference type="ChEBI" id="CHEBI:16240"/>
        <dbReference type="ChEBI" id="CHEBI:17775"/>
        <dbReference type="ChEBI" id="CHEBI:18072"/>
        <dbReference type="EC" id="1.7.3.3"/>
    </reaction>
</comment>
<evidence type="ECO:0000256" key="8">
    <source>
        <dbReference type="RuleBase" id="RU004455"/>
    </source>
</evidence>
<dbReference type="AlphaFoldDB" id="A0AAW5T5M9"/>
<feature type="active site" description="Charge relay system" evidence="6">
    <location>
        <position position="248"/>
    </location>
</feature>
<dbReference type="GO" id="GO:0006144">
    <property type="term" value="P:purine nucleobase metabolic process"/>
    <property type="evidence" value="ECO:0007669"/>
    <property type="project" value="UniProtKB-KW"/>
</dbReference>
<sequence length="300" mass="33301">MSDIILGKHQYGKAENRVVRIYRDSPRHEIYDVNVSTCLRGDFSDAHLIGDQSAVLPTDTQKQTAYAYAKEKGLTAIEEYGLALARHFVADVVPVQAARIEIDEYAWERAVVDGAEHDHTWVRSGQEVRTAAVTVDGAGEWVIGGLKDLVLLKSTGSEFAGFLTDEYTLLEPTHDRVMATSLVAQWRFTATTGIPWNEVYVGVKALLVKQFAVVHSKALQQTLYEMGKAVLENYPVLTEVRLSAPNKHHFVYDLAPFGLENNNEVFNADDRPYGLIQATVTRDDAAPAGPAWDLQQGWLG</sequence>
<evidence type="ECO:0000256" key="1">
    <source>
        <dbReference type="ARBA" id="ARBA00004831"/>
    </source>
</evidence>
<name>A0AAW5T5M9_9MYCO</name>
<evidence type="ECO:0000256" key="7">
    <source>
        <dbReference type="PIRSR" id="PIRSR000241-2"/>
    </source>
</evidence>
<dbReference type="InterPro" id="IPR002042">
    <property type="entry name" value="Uricase"/>
</dbReference>
<dbReference type="EC" id="1.7.3.3" evidence="5 8"/>
<comment type="function">
    <text evidence="5 8">Catalyzes the oxidation of uric acid to 5-hydroxyisourate, which is further processed to form (S)-allantoin.</text>
</comment>
<feature type="binding site" evidence="7">
    <location>
        <position position="246"/>
    </location>
    <ligand>
        <name>O2</name>
        <dbReference type="ChEBI" id="CHEBI:15379"/>
    </ligand>
</feature>
<dbReference type="SUPFAM" id="SSF55620">
    <property type="entry name" value="Tetrahydrobiopterin biosynthesis enzymes-like"/>
    <property type="match status" value="2"/>
</dbReference>
<dbReference type="Pfam" id="PF01014">
    <property type="entry name" value="Uricase"/>
    <property type="match status" value="2"/>
</dbReference>
<evidence type="ECO:0000313" key="10">
    <source>
        <dbReference type="Proteomes" id="UP001141659"/>
    </source>
</evidence>
<keyword evidence="3 5" id="KW-0659">Purine metabolism</keyword>